<accession>A0ABD3U801</accession>
<dbReference type="PANTHER" id="PTHR47721:SF2">
    <property type="entry name" value="OS01G0235100 PROTEIN"/>
    <property type="match status" value="1"/>
</dbReference>
<feature type="region of interest" description="Disordered" evidence="1">
    <location>
        <begin position="80"/>
        <end position="99"/>
    </location>
</feature>
<evidence type="ECO:0000256" key="1">
    <source>
        <dbReference type="SAM" id="MobiDB-lite"/>
    </source>
</evidence>
<feature type="compositionally biased region" description="Polar residues" evidence="1">
    <location>
        <begin position="170"/>
        <end position="181"/>
    </location>
</feature>
<gene>
    <name evidence="2" type="ORF">ACJIZ3_001865</name>
</gene>
<feature type="region of interest" description="Disordered" evidence="1">
    <location>
        <begin position="155"/>
        <end position="193"/>
    </location>
</feature>
<organism evidence="2 3">
    <name type="scientific">Penstemon smallii</name>
    <dbReference type="NCBI Taxonomy" id="265156"/>
    <lineage>
        <taxon>Eukaryota</taxon>
        <taxon>Viridiplantae</taxon>
        <taxon>Streptophyta</taxon>
        <taxon>Embryophyta</taxon>
        <taxon>Tracheophyta</taxon>
        <taxon>Spermatophyta</taxon>
        <taxon>Magnoliopsida</taxon>
        <taxon>eudicotyledons</taxon>
        <taxon>Gunneridae</taxon>
        <taxon>Pentapetalae</taxon>
        <taxon>asterids</taxon>
        <taxon>lamiids</taxon>
        <taxon>Lamiales</taxon>
        <taxon>Plantaginaceae</taxon>
        <taxon>Cheloneae</taxon>
        <taxon>Penstemon</taxon>
    </lineage>
</organism>
<reference evidence="2 3" key="1">
    <citation type="submission" date="2024-12" db="EMBL/GenBank/DDBJ databases">
        <title>The unique morphological basis and parallel evolutionary history of personate flowers in Penstemon.</title>
        <authorList>
            <person name="Depatie T.H."/>
            <person name="Wessinger C.A."/>
        </authorList>
    </citation>
    <scope>NUCLEOTIDE SEQUENCE [LARGE SCALE GENOMIC DNA]</scope>
    <source>
        <strain evidence="2">WTNN_2</strain>
        <tissue evidence="2">Leaf</tissue>
    </source>
</reference>
<feature type="compositionally biased region" description="Basic and acidic residues" evidence="1">
    <location>
        <begin position="183"/>
        <end position="193"/>
    </location>
</feature>
<sequence>MISSSQSPTLSESFEWAKMGATTTTTTTFFHLSVPVPPPQTHKLSLLPKNLTNYRCSISSPSPFIISKVLIPRSVSSPETSVVEEEQENQTPSLDSGSLPLSGCKACGREEIENGCNGEGRIQGGIATFPGFGWWPIKAYRPCPAFVASGGRYRRTGQSMDEVVSGSGGRKTSNETTSTNGSKKKDGARRLKR</sequence>
<dbReference type="PANTHER" id="PTHR47721">
    <property type="entry name" value="OS01G0235100 PROTEIN"/>
    <property type="match status" value="1"/>
</dbReference>
<dbReference type="AlphaFoldDB" id="A0ABD3U801"/>
<dbReference type="EMBL" id="JBJXBP010000002">
    <property type="protein sequence ID" value="KAL3844462.1"/>
    <property type="molecule type" value="Genomic_DNA"/>
</dbReference>
<dbReference type="Proteomes" id="UP001634393">
    <property type="component" value="Unassembled WGS sequence"/>
</dbReference>
<protein>
    <submittedName>
        <fullName evidence="2">Uncharacterized protein</fullName>
    </submittedName>
</protein>
<name>A0ABD3U801_9LAMI</name>
<evidence type="ECO:0000313" key="2">
    <source>
        <dbReference type="EMBL" id="KAL3844462.1"/>
    </source>
</evidence>
<proteinExistence type="predicted"/>
<keyword evidence="3" id="KW-1185">Reference proteome</keyword>
<evidence type="ECO:0000313" key="3">
    <source>
        <dbReference type="Proteomes" id="UP001634393"/>
    </source>
</evidence>
<comment type="caution">
    <text evidence="2">The sequence shown here is derived from an EMBL/GenBank/DDBJ whole genome shotgun (WGS) entry which is preliminary data.</text>
</comment>